<sequence length="47" mass="4923">GRRDARPDRPGLFERPRDPEHAADAVVRRGGGDLAGRHPPAGSAPGV</sequence>
<name>A0A6J4QQ53_9ACTN</name>
<feature type="non-terminal residue" evidence="2">
    <location>
        <position position="1"/>
    </location>
</feature>
<organism evidence="2">
    <name type="scientific">uncultured Rubrobacteraceae bacterium</name>
    <dbReference type="NCBI Taxonomy" id="349277"/>
    <lineage>
        <taxon>Bacteria</taxon>
        <taxon>Bacillati</taxon>
        <taxon>Actinomycetota</taxon>
        <taxon>Rubrobacteria</taxon>
        <taxon>Rubrobacterales</taxon>
        <taxon>Rubrobacteraceae</taxon>
        <taxon>environmental samples</taxon>
    </lineage>
</organism>
<feature type="non-terminal residue" evidence="2">
    <location>
        <position position="47"/>
    </location>
</feature>
<dbReference type="EMBL" id="CADCUW010000604">
    <property type="protein sequence ID" value="CAA9451611.1"/>
    <property type="molecule type" value="Genomic_DNA"/>
</dbReference>
<reference evidence="2" key="1">
    <citation type="submission" date="2020-02" db="EMBL/GenBank/DDBJ databases">
        <authorList>
            <person name="Meier V. D."/>
        </authorList>
    </citation>
    <scope>NUCLEOTIDE SEQUENCE</scope>
    <source>
        <strain evidence="2">AVDCRST_MAG01</strain>
    </source>
</reference>
<dbReference type="AlphaFoldDB" id="A0A6J4QQ53"/>
<feature type="region of interest" description="Disordered" evidence="1">
    <location>
        <begin position="1"/>
        <end position="47"/>
    </location>
</feature>
<accession>A0A6J4QQ53</accession>
<proteinExistence type="predicted"/>
<feature type="compositionally biased region" description="Basic and acidic residues" evidence="1">
    <location>
        <begin position="1"/>
        <end position="31"/>
    </location>
</feature>
<evidence type="ECO:0000256" key="1">
    <source>
        <dbReference type="SAM" id="MobiDB-lite"/>
    </source>
</evidence>
<evidence type="ECO:0000313" key="2">
    <source>
        <dbReference type="EMBL" id="CAA9451611.1"/>
    </source>
</evidence>
<protein>
    <submittedName>
        <fullName evidence="2">Uncharacterized protein</fullName>
    </submittedName>
</protein>
<gene>
    <name evidence="2" type="ORF">AVDCRST_MAG01-01-4655</name>
</gene>